<organism evidence="2 3">
    <name type="scientific">Streblomastix strix</name>
    <dbReference type="NCBI Taxonomy" id="222440"/>
    <lineage>
        <taxon>Eukaryota</taxon>
        <taxon>Metamonada</taxon>
        <taxon>Preaxostyla</taxon>
        <taxon>Oxymonadida</taxon>
        <taxon>Streblomastigidae</taxon>
        <taxon>Streblomastix</taxon>
    </lineage>
</organism>
<accession>A0A5J4TZZ4</accession>
<proteinExistence type="predicted"/>
<protein>
    <submittedName>
        <fullName evidence="2">Uncharacterized protein</fullName>
    </submittedName>
</protein>
<sequence>MFNENEGINLEILPIYEFIWTAISDDIEGNKLKKKGRGKQNIPQSALDVRRQLILLDLPLLGENDEYLERLNEEDKGDDQTIQEEIEKENISNNNFNDQDVEENDKEGTSNGQAQSNSFQSASQIDLNDLFG</sequence>
<feature type="region of interest" description="Disordered" evidence="1">
    <location>
        <begin position="86"/>
        <end position="125"/>
    </location>
</feature>
<evidence type="ECO:0000313" key="3">
    <source>
        <dbReference type="Proteomes" id="UP000324800"/>
    </source>
</evidence>
<gene>
    <name evidence="2" type="ORF">EZS28_040750</name>
</gene>
<dbReference type="Proteomes" id="UP000324800">
    <property type="component" value="Unassembled WGS sequence"/>
</dbReference>
<dbReference type="AlphaFoldDB" id="A0A5J4TZZ4"/>
<reference evidence="2 3" key="1">
    <citation type="submission" date="2019-03" db="EMBL/GenBank/DDBJ databases">
        <title>Single cell metagenomics reveals metabolic interactions within the superorganism composed of flagellate Streblomastix strix and complex community of Bacteroidetes bacteria on its surface.</title>
        <authorList>
            <person name="Treitli S.C."/>
            <person name="Kolisko M."/>
            <person name="Husnik F."/>
            <person name="Keeling P."/>
            <person name="Hampl V."/>
        </authorList>
    </citation>
    <scope>NUCLEOTIDE SEQUENCE [LARGE SCALE GENOMIC DNA]</scope>
    <source>
        <strain evidence="2">ST1C</strain>
    </source>
</reference>
<feature type="compositionally biased region" description="Low complexity" evidence="1">
    <location>
        <begin position="110"/>
        <end position="124"/>
    </location>
</feature>
<dbReference type="EMBL" id="SNRW01022555">
    <property type="protein sequence ID" value="KAA6363724.1"/>
    <property type="molecule type" value="Genomic_DNA"/>
</dbReference>
<comment type="caution">
    <text evidence="2">The sequence shown here is derived from an EMBL/GenBank/DDBJ whole genome shotgun (WGS) entry which is preliminary data.</text>
</comment>
<name>A0A5J4TZZ4_9EUKA</name>
<evidence type="ECO:0000256" key="1">
    <source>
        <dbReference type="SAM" id="MobiDB-lite"/>
    </source>
</evidence>
<evidence type="ECO:0000313" key="2">
    <source>
        <dbReference type="EMBL" id="KAA6363724.1"/>
    </source>
</evidence>